<dbReference type="InterPro" id="IPR050833">
    <property type="entry name" value="Poly_Biosynth_Transport"/>
</dbReference>
<dbReference type="Proteomes" id="UP000253961">
    <property type="component" value="Unassembled WGS sequence"/>
</dbReference>
<evidence type="ECO:0000313" key="7">
    <source>
        <dbReference type="EMBL" id="RDC54242.1"/>
    </source>
</evidence>
<reference evidence="7 8" key="1">
    <citation type="submission" date="2018-07" db="EMBL/GenBank/DDBJ databases">
        <title>Pedobacter sp. nov., isolated from soil.</title>
        <authorList>
            <person name="Zhou L.Y."/>
            <person name="Du Z.J."/>
        </authorList>
    </citation>
    <scope>NUCLEOTIDE SEQUENCE [LARGE SCALE GENOMIC DNA]</scope>
    <source>
        <strain evidence="7 8">JDX94</strain>
    </source>
</reference>
<evidence type="ECO:0000313" key="8">
    <source>
        <dbReference type="Proteomes" id="UP000253961"/>
    </source>
</evidence>
<feature type="transmembrane region" description="Helical" evidence="6">
    <location>
        <begin position="211"/>
        <end position="227"/>
    </location>
</feature>
<dbReference type="PANTHER" id="PTHR30250:SF11">
    <property type="entry name" value="O-ANTIGEN TRANSPORTER-RELATED"/>
    <property type="match status" value="1"/>
</dbReference>
<feature type="transmembrane region" description="Helical" evidence="6">
    <location>
        <begin position="287"/>
        <end position="307"/>
    </location>
</feature>
<feature type="transmembrane region" description="Helical" evidence="6">
    <location>
        <begin position="410"/>
        <end position="428"/>
    </location>
</feature>
<protein>
    <submittedName>
        <fullName evidence="7">Uncharacterized protein</fullName>
    </submittedName>
</protein>
<feature type="transmembrane region" description="Helical" evidence="6">
    <location>
        <begin position="247"/>
        <end position="266"/>
    </location>
</feature>
<feature type="transmembrane region" description="Helical" evidence="6">
    <location>
        <begin position="46"/>
        <end position="67"/>
    </location>
</feature>
<accession>A0A369PPN8</accession>
<feature type="transmembrane region" description="Helical" evidence="6">
    <location>
        <begin position="171"/>
        <end position="190"/>
    </location>
</feature>
<comment type="subcellular location">
    <subcellularLocation>
        <location evidence="1">Cell membrane</location>
        <topology evidence="1">Multi-pass membrane protein</topology>
    </subcellularLocation>
</comment>
<evidence type="ECO:0000256" key="3">
    <source>
        <dbReference type="ARBA" id="ARBA00022692"/>
    </source>
</evidence>
<dbReference type="OrthoDB" id="9815702at2"/>
<proteinExistence type="predicted"/>
<feature type="transmembrane region" description="Helical" evidence="6">
    <location>
        <begin position="378"/>
        <end position="398"/>
    </location>
</feature>
<sequence length="475" mass="53865">MSEQHKNFFFVNYLLYLLTQFLNLVTPFIILPILSRRLGVEGVGNVSYVLAISQVFITISAAGMINYGNRKLSASKNIEQDFRLLFSIQLFTSTLAVVFFLAYTFFIEKKLTDLFLISCLGVLANIFDFSWYFIAANKIKNITFRNIIVKVIMAVGTFFFVNDVQDIDIYLYLYFGATFLLNLLMVSSLPKSYLFIFKLKLREFFEELRKVSLFFVPTLLMLMYASFDKIFLAKSISNSSLAIYDNALKIITILCVITASLSPLMVSKLASSEEKQITRLVEGSVSFVCYVAFPILFGIIAIAGNLVDVLFGHEFIEMTRVLIILSPIIFFIGIGDVLVNQIIISMHMDKKYTLVMLVMVILSVILNIILIPRFNHDGAAYGNMLSHFLILFLEFYICAKYLSVANVIRLSLIPLTAAVLMFFSVTFLDISSLAWVNLLVKITVGFASYILAGFLLGSKFQKDFIIYLLNKIKKA</sequence>
<feature type="transmembrane region" description="Helical" evidence="6">
    <location>
        <begin position="319"/>
        <end position="340"/>
    </location>
</feature>
<keyword evidence="4 6" id="KW-1133">Transmembrane helix</keyword>
<keyword evidence="2" id="KW-1003">Cell membrane</keyword>
<evidence type="ECO:0000256" key="5">
    <source>
        <dbReference type="ARBA" id="ARBA00023136"/>
    </source>
</evidence>
<feature type="transmembrane region" description="Helical" evidence="6">
    <location>
        <begin position="434"/>
        <end position="456"/>
    </location>
</feature>
<evidence type="ECO:0000256" key="1">
    <source>
        <dbReference type="ARBA" id="ARBA00004651"/>
    </source>
</evidence>
<dbReference type="GO" id="GO:0005886">
    <property type="term" value="C:plasma membrane"/>
    <property type="evidence" value="ECO:0007669"/>
    <property type="project" value="UniProtKB-SubCell"/>
</dbReference>
<feature type="transmembrane region" description="Helical" evidence="6">
    <location>
        <begin position="147"/>
        <end position="165"/>
    </location>
</feature>
<name>A0A369PPN8_9SPHI</name>
<dbReference type="EMBL" id="QPKV01000015">
    <property type="protein sequence ID" value="RDC54242.1"/>
    <property type="molecule type" value="Genomic_DNA"/>
</dbReference>
<feature type="transmembrane region" description="Helical" evidence="6">
    <location>
        <begin position="114"/>
        <end position="135"/>
    </location>
</feature>
<feature type="transmembrane region" description="Helical" evidence="6">
    <location>
        <begin position="352"/>
        <end position="372"/>
    </location>
</feature>
<dbReference type="RefSeq" id="WP_115404901.1">
    <property type="nucleotide sequence ID" value="NZ_QPKV01000015.1"/>
</dbReference>
<dbReference type="PANTHER" id="PTHR30250">
    <property type="entry name" value="PST FAMILY PREDICTED COLANIC ACID TRANSPORTER"/>
    <property type="match status" value="1"/>
</dbReference>
<evidence type="ECO:0000256" key="6">
    <source>
        <dbReference type="SAM" id="Phobius"/>
    </source>
</evidence>
<feature type="transmembrane region" description="Helical" evidence="6">
    <location>
        <begin position="12"/>
        <end position="34"/>
    </location>
</feature>
<dbReference type="AlphaFoldDB" id="A0A369PPN8"/>
<keyword evidence="5 6" id="KW-0472">Membrane</keyword>
<keyword evidence="3 6" id="KW-0812">Transmembrane</keyword>
<dbReference type="Pfam" id="PF01943">
    <property type="entry name" value="Polysacc_synt"/>
    <property type="match status" value="1"/>
</dbReference>
<dbReference type="InterPro" id="IPR002797">
    <property type="entry name" value="Polysacc_synth"/>
</dbReference>
<gene>
    <name evidence="7" type="ORF">DU508_22405</name>
</gene>
<organism evidence="7 8">
    <name type="scientific">Pedobacter chinensis</name>
    <dbReference type="NCBI Taxonomy" id="2282421"/>
    <lineage>
        <taxon>Bacteria</taxon>
        <taxon>Pseudomonadati</taxon>
        <taxon>Bacteroidota</taxon>
        <taxon>Sphingobacteriia</taxon>
        <taxon>Sphingobacteriales</taxon>
        <taxon>Sphingobacteriaceae</taxon>
        <taxon>Pedobacter</taxon>
    </lineage>
</organism>
<evidence type="ECO:0000256" key="2">
    <source>
        <dbReference type="ARBA" id="ARBA00022475"/>
    </source>
</evidence>
<feature type="transmembrane region" description="Helical" evidence="6">
    <location>
        <begin position="88"/>
        <end position="108"/>
    </location>
</feature>
<keyword evidence="8" id="KW-1185">Reference proteome</keyword>
<comment type="caution">
    <text evidence="7">The sequence shown here is derived from an EMBL/GenBank/DDBJ whole genome shotgun (WGS) entry which is preliminary data.</text>
</comment>
<evidence type="ECO:0000256" key="4">
    <source>
        <dbReference type="ARBA" id="ARBA00022989"/>
    </source>
</evidence>